<dbReference type="PANTHER" id="PTHR18964:SF149">
    <property type="entry name" value="BIFUNCTIONAL UDP-N-ACETYLGLUCOSAMINE 2-EPIMERASE_N-ACETYLMANNOSAMINE KINASE"/>
    <property type="match status" value="1"/>
</dbReference>
<dbReference type="InterPro" id="IPR000600">
    <property type="entry name" value="ROK"/>
</dbReference>
<dbReference type="Proteomes" id="UP000257323">
    <property type="component" value="Unassembled WGS sequence"/>
</dbReference>
<dbReference type="PANTHER" id="PTHR18964">
    <property type="entry name" value="ROK (REPRESSOR, ORF, KINASE) FAMILY"/>
    <property type="match status" value="1"/>
</dbReference>
<comment type="similarity">
    <text evidence="1">Belongs to the ROK (NagC/XylR) family.</text>
</comment>
<sequence length="313" mass="33866">MPENLYAGFDLGGTQLKYGLINSSGHIIYKSQAPSPLDIKSLMALIQKIWAELDRRYPKRIKSAGFGFAGFFSLKRKRIMQSPNYPALDNFPLFPALKKIIPVPFAVHNDANLAAYGEYLYGSARRAHSLVFLTVGTGLGSGIILEGELWQGKGGFAGELGHITVNPEGLRCGCGNIGCLETEVSAPALVRNYLEFSGKSGNKETLTARDIYLRARAGEEAARKSFERCGYFLGIALGIVMNFLNPEKIIIGGGVMKAGRWLLKPAVAEARRRAIAPAFATCEIRKASLGNDAGLMGAAAWARHKMEAGKTVP</sequence>
<keyword evidence="2" id="KW-0418">Kinase</keyword>
<evidence type="ECO:0000313" key="2">
    <source>
        <dbReference type="EMBL" id="RFT17056.1"/>
    </source>
</evidence>
<evidence type="ECO:0000256" key="1">
    <source>
        <dbReference type="ARBA" id="ARBA00006479"/>
    </source>
</evidence>
<organism evidence="2 3">
    <name type="scientific">Candidatus Saccharicenans subterraneus</name>
    <dbReference type="NCBI Taxonomy" id="2508984"/>
    <lineage>
        <taxon>Bacteria</taxon>
        <taxon>Candidatus Aminicenantota</taxon>
        <taxon>Candidatus Aminicenantia</taxon>
        <taxon>Candidatus Aminicenantales</taxon>
        <taxon>Candidatus Saccharicenantaceae</taxon>
        <taxon>Candidatus Saccharicenans</taxon>
    </lineage>
</organism>
<dbReference type="Gene3D" id="3.30.420.40">
    <property type="match status" value="2"/>
</dbReference>
<dbReference type="Pfam" id="PF00480">
    <property type="entry name" value="ROK"/>
    <property type="match status" value="1"/>
</dbReference>
<comment type="caution">
    <text evidence="2">The sequence shown here is derived from an EMBL/GenBank/DDBJ whole genome shotgun (WGS) entry which is preliminary data.</text>
</comment>
<dbReference type="GO" id="GO:0016301">
    <property type="term" value="F:kinase activity"/>
    <property type="evidence" value="ECO:0007669"/>
    <property type="project" value="UniProtKB-KW"/>
</dbReference>
<dbReference type="AlphaFoldDB" id="A0A3E2BR04"/>
<name>A0A3E2BR04_9BACT</name>
<dbReference type="InterPro" id="IPR043129">
    <property type="entry name" value="ATPase_NBD"/>
</dbReference>
<dbReference type="InterPro" id="IPR049874">
    <property type="entry name" value="ROK_cs"/>
</dbReference>
<proteinExistence type="inferred from homology"/>
<dbReference type="PROSITE" id="PS01125">
    <property type="entry name" value="ROK"/>
    <property type="match status" value="1"/>
</dbReference>
<gene>
    <name evidence="2" type="ORF">OP8BY_0998</name>
</gene>
<dbReference type="SUPFAM" id="SSF53067">
    <property type="entry name" value="Actin-like ATPase domain"/>
    <property type="match status" value="1"/>
</dbReference>
<protein>
    <submittedName>
        <fullName evidence="2">Sugar kinase of the NBD/HSP70 family</fullName>
    </submittedName>
</protein>
<evidence type="ECO:0000313" key="3">
    <source>
        <dbReference type="Proteomes" id="UP000257323"/>
    </source>
</evidence>
<dbReference type="EMBL" id="QUAH01000001">
    <property type="protein sequence ID" value="RFT17056.1"/>
    <property type="molecule type" value="Genomic_DNA"/>
</dbReference>
<accession>A0A3E2BR04</accession>
<reference evidence="2 3" key="1">
    <citation type="submission" date="2018-08" db="EMBL/GenBank/DDBJ databases">
        <title>Genome analysis of the thermophilic bacterium of the candidate phylum Aminicenantes from deep subsurface aquifer revealed its physiology and ecological role.</title>
        <authorList>
            <person name="Kadnikov V.V."/>
            <person name="Mardanov A.V."/>
            <person name="Beletsky A.V."/>
            <person name="Karnachuk O.V."/>
            <person name="Ravin N.V."/>
        </authorList>
    </citation>
    <scope>NUCLEOTIDE SEQUENCE [LARGE SCALE GENOMIC DNA]</scope>
    <source>
        <strain evidence="2">BY38</strain>
    </source>
</reference>
<keyword evidence="2" id="KW-0808">Transferase</keyword>